<evidence type="ECO:0000259" key="3">
    <source>
        <dbReference type="Pfam" id="PF04773"/>
    </source>
</evidence>
<dbReference type="Proteomes" id="UP000295382">
    <property type="component" value="Unassembled WGS sequence"/>
</dbReference>
<gene>
    <name evidence="4" type="ORF">EDC30_10179</name>
</gene>
<feature type="compositionally biased region" description="Polar residues" evidence="1">
    <location>
        <begin position="285"/>
        <end position="301"/>
    </location>
</feature>
<keyword evidence="2" id="KW-0732">Signal</keyword>
<evidence type="ECO:0000313" key="4">
    <source>
        <dbReference type="EMBL" id="TCS39128.1"/>
    </source>
</evidence>
<dbReference type="AlphaFoldDB" id="A0A4R3I0R6"/>
<dbReference type="Pfam" id="PF04773">
    <property type="entry name" value="FecR"/>
    <property type="match status" value="1"/>
</dbReference>
<feature type="signal peptide" evidence="2">
    <location>
        <begin position="1"/>
        <end position="27"/>
    </location>
</feature>
<reference evidence="4 5" key="1">
    <citation type="submission" date="2019-03" db="EMBL/GenBank/DDBJ databases">
        <title>Genomic Encyclopedia of Type Strains, Phase IV (KMG-IV): sequencing the most valuable type-strain genomes for metagenomic binning, comparative biology and taxonomic classification.</title>
        <authorList>
            <person name="Goeker M."/>
        </authorList>
    </citation>
    <scope>NUCLEOTIDE SEQUENCE [LARGE SCALE GENOMIC DNA]</scope>
    <source>
        <strain evidence="4 5">DSM 7445</strain>
    </source>
</reference>
<feature type="domain" description="FecR protein" evidence="3">
    <location>
        <begin position="64"/>
        <end position="150"/>
    </location>
</feature>
<organism evidence="4 5">
    <name type="scientific">Paucimonas lemoignei</name>
    <name type="common">Pseudomonas lemoignei</name>
    <dbReference type="NCBI Taxonomy" id="29443"/>
    <lineage>
        <taxon>Bacteria</taxon>
        <taxon>Pseudomonadati</taxon>
        <taxon>Pseudomonadota</taxon>
        <taxon>Betaproteobacteria</taxon>
        <taxon>Burkholderiales</taxon>
        <taxon>Burkholderiaceae</taxon>
        <taxon>Paucimonas</taxon>
    </lineage>
</organism>
<name>A0A4R3I0R6_PAULE</name>
<feature type="region of interest" description="Disordered" evidence="1">
    <location>
        <begin position="273"/>
        <end position="308"/>
    </location>
</feature>
<protein>
    <submittedName>
        <fullName evidence="4">FecR family protein</fullName>
    </submittedName>
</protein>
<comment type="caution">
    <text evidence="4">The sequence shown here is derived from an EMBL/GenBank/DDBJ whole genome shotgun (WGS) entry which is preliminary data.</text>
</comment>
<accession>A0A4R3I0R6</accession>
<dbReference type="InterPro" id="IPR006860">
    <property type="entry name" value="FecR"/>
</dbReference>
<sequence length="308" mass="32413">MTLRPNSIAIKAFLPLILLLLGMQAYAAQVAGTVTDLNGPLLAKKADGTVKILSQKSLVEQGDLLVTEKDTYARIKFVDNSEVTLRPGTQFRIDKFSYEEGKPQNDNALFSLLKGGLRAVSGAVGKRSRERTSLNTPAATIGIRGTIYIAEYIAPESADVAAWGRSLIASAGEYSSSSYLGGGVPRMNDSASGMPVPEILPARGEQQNIVLAQAAARPAVEARTPIETRPPGLYVQVLDGMINLTNTGGSQNFAAGQFGYTPNMQQPPVIVPSNPGMQFSPPPSFSSTAGAGNATSGSDPTAVNCEVR</sequence>
<proteinExistence type="predicted"/>
<dbReference type="PANTHER" id="PTHR38731">
    <property type="entry name" value="LIPL45-RELATED LIPOPROTEIN-RELATED"/>
    <property type="match status" value="1"/>
</dbReference>
<evidence type="ECO:0000313" key="5">
    <source>
        <dbReference type="Proteomes" id="UP000295382"/>
    </source>
</evidence>
<evidence type="ECO:0000256" key="1">
    <source>
        <dbReference type="SAM" id="MobiDB-lite"/>
    </source>
</evidence>
<feature type="chain" id="PRO_5020259676" evidence="2">
    <location>
        <begin position="28"/>
        <end position="308"/>
    </location>
</feature>
<keyword evidence="5" id="KW-1185">Reference proteome</keyword>
<evidence type="ECO:0000256" key="2">
    <source>
        <dbReference type="SAM" id="SignalP"/>
    </source>
</evidence>
<dbReference type="PANTHER" id="PTHR38731:SF1">
    <property type="entry name" value="FECR PROTEIN DOMAIN-CONTAINING PROTEIN"/>
    <property type="match status" value="1"/>
</dbReference>
<dbReference type="EMBL" id="SLZQ01000001">
    <property type="protein sequence ID" value="TCS39128.1"/>
    <property type="molecule type" value="Genomic_DNA"/>
</dbReference>